<comment type="caution">
    <text evidence="1">The sequence shown here is derived from an EMBL/GenBank/DDBJ whole genome shotgun (WGS) entry which is preliminary data.</text>
</comment>
<name>A0A2K3KL06_TRIPR</name>
<proteinExistence type="predicted"/>
<organism evidence="1 2">
    <name type="scientific">Trifolium pratense</name>
    <name type="common">Red clover</name>
    <dbReference type="NCBI Taxonomy" id="57577"/>
    <lineage>
        <taxon>Eukaryota</taxon>
        <taxon>Viridiplantae</taxon>
        <taxon>Streptophyta</taxon>
        <taxon>Embryophyta</taxon>
        <taxon>Tracheophyta</taxon>
        <taxon>Spermatophyta</taxon>
        <taxon>Magnoliopsida</taxon>
        <taxon>eudicotyledons</taxon>
        <taxon>Gunneridae</taxon>
        <taxon>Pentapetalae</taxon>
        <taxon>rosids</taxon>
        <taxon>fabids</taxon>
        <taxon>Fabales</taxon>
        <taxon>Fabaceae</taxon>
        <taxon>Papilionoideae</taxon>
        <taxon>50 kb inversion clade</taxon>
        <taxon>NPAAA clade</taxon>
        <taxon>Hologalegina</taxon>
        <taxon>IRL clade</taxon>
        <taxon>Trifolieae</taxon>
        <taxon>Trifolium</taxon>
    </lineage>
</organism>
<dbReference type="Proteomes" id="UP000236291">
    <property type="component" value="Unassembled WGS sequence"/>
</dbReference>
<accession>A0A2K3KL06</accession>
<gene>
    <name evidence="1" type="ORF">L195_g063296</name>
</gene>
<reference evidence="1 2" key="1">
    <citation type="journal article" date="2014" name="Am. J. Bot.">
        <title>Genome assembly and annotation for red clover (Trifolium pratense; Fabaceae).</title>
        <authorList>
            <person name="Istvanek J."/>
            <person name="Jaros M."/>
            <person name="Krenek A."/>
            <person name="Repkova J."/>
        </authorList>
    </citation>
    <scope>NUCLEOTIDE SEQUENCE [LARGE SCALE GENOMIC DNA]</scope>
    <source>
        <strain evidence="2">cv. Tatra</strain>
        <tissue evidence="1">Young leaves</tissue>
    </source>
</reference>
<dbReference type="EMBL" id="ASHM01201306">
    <property type="protein sequence ID" value="PNX66956.1"/>
    <property type="molecule type" value="Genomic_DNA"/>
</dbReference>
<reference evidence="1 2" key="2">
    <citation type="journal article" date="2017" name="Front. Plant Sci.">
        <title>Gene Classification and Mining of Molecular Markers Useful in Red Clover (Trifolium pratense) Breeding.</title>
        <authorList>
            <person name="Istvanek J."/>
            <person name="Dluhosova J."/>
            <person name="Dluhos P."/>
            <person name="Patkova L."/>
            <person name="Nedelnik J."/>
            <person name="Repkova J."/>
        </authorList>
    </citation>
    <scope>NUCLEOTIDE SEQUENCE [LARGE SCALE GENOMIC DNA]</scope>
    <source>
        <strain evidence="2">cv. Tatra</strain>
        <tissue evidence="1">Young leaves</tissue>
    </source>
</reference>
<sequence>MIENGVLAAPANATVEQQQLAEASKLMDLKVKNYLFQSIDRTILETILERDTAKNIWDAMRRKYQGSTK</sequence>
<feature type="non-terminal residue" evidence="1">
    <location>
        <position position="69"/>
    </location>
</feature>
<protein>
    <submittedName>
        <fullName evidence="1">Retrovirus-related Pol polyprotein from transposon TNT 1-94</fullName>
    </submittedName>
</protein>
<evidence type="ECO:0000313" key="2">
    <source>
        <dbReference type="Proteomes" id="UP000236291"/>
    </source>
</evidence>
<dbReference type="AlphaFoldDB" id="A0A2K3KL06"/>
<evidence type="ECO:0000313" key="1">
    <source>
        <dbReference type="EMBL" id="PNX66956.1"/>
    </source>
</evidence>